<dbReference type="GeneID" id="83040563"/>
<dbReference type="OrthoDB" id="9810174at2"/>
<accession>A0A1V0BHJ8</accession>
<evidence type="ECO:0000313" key="1">
    <source>
        <dbReference type="EMBL" id="AQZ99314.1"/>
    </source>
</evidence>
<dbReference type="Proteomes" id="UP000242792">
    <property type="component" value="Chromosome"/>
</dbReference>
<sequence length="250" mass="26102">MGWYRTGTATVTNNSATVTGVGTDWVEGAALGETFLGPDGQCYEITQILGATSMRISPNYKGSTAAAQAYAIMPTRGDLEELTAEAAKLIASYAAIRDGAGKGKFAAGTVAAPSLRGTADENTGLRFAGNDILQLITNGVVRLQIAADGTPSGVFVEKLPVSTATQTAINNLAAACVAIANVGSAPNELPSNQHLGELAFLDALGATSVTRHTRDSKPGDVWHEWVSNTQLIKKFHGFDNVIRTITETYA</sequence>
<dbReference type="AlphaFoldDB" id="A0A1V0BHJ8"/>
<proteinExistence type="predicted"/>
<reference evidence="1 2" key="1">
    <citation type="submission" date="2017-03" db="EMBL/GenBank/DDBJ databases">
        <title>Rapid Whole Genome Sequencing of Comamonas kerstersii Causing Continuous ambulatory Peritoneal Dialysis-Associated Peritonitis.</title>
        <authorList>
            <person name="Zheng B."/>
        </authorList>
    </citation>
    <scope>NUCLEOTIDE SEQUENCE [LARGE SCALE GENOMIC DNA]</scope>
    <source>
        <strain evidence="1 2">8943</strain>
    </source>
</reference>
<evidence type="ECO:0000313" key="2">
    <source>
        <dbReference type="Proteomes" id="UP000242792"/>
    </source>
</evidence>
<dbReference type="RefSeq" id="WP_054067865.1">
    <property type="nucleotide sequence ID" value="NZ_CP020121.1"/>
</dbReference>
<protein>
    <submittedName>
        <fullName evidence="1">Uncharacterized protein</fullName>
    </submittedName>
</protein>
<gene>
    <name evidence="1" type="ORF">B5M06_14720</name>
</gene>
<dbReference type="EMBL" id="CP020121">
    <property type="protein sequence ID" value="AQZ99314.1"/>
    <property type="molecule type" value="Genomic_DNA"/>
</dbReference>
<name>A0A1V0BHJ8_9BURK</name>
<dbReference type="KEGG" id="cke:B5M06_14720"/>
<organism evidence="1 2">
    <name type="scientific">Comamonas kerstersii</name>
    <dbReference type="NCBI Taxonomy" id="225992"/>
    <lineage>
        <taxon>Bacteria</taxon>
        <taxon>Pseudomonadati</taxon>
        <taxon>Pseudomonadota</taxon>
        <taxon>Betaproteobacteria</taxon>
        <taxon>Burkholderiales</taxon>
        <taxon>Comamonadaceae</taxon>
        <taxon>Comamonas</taxon>
    </lineage>
</organism>